<feature type="transmembrane region" description="Helical" evidence="1">
    <location>
        <begin position="77"/>
        <end position="101"/>
    </location>
</feature>
<gene>
    <name evidence="2" type="ORF">EIB73_02030</name>
</gene>
<dbReference type="AlphaFoldDB" id="A0A3G8XH59"/>
<accession>A0A3G8XH59</accession>
<keyword evidence="1" id="KW-0472">Membrane</keyword>
<dbReference type="OrthoDB" id="710499at2"/>
<name>A0A3G8XH59_9FLAO</name>
<dbReference type="EMBL" id="CP034159">
    <property type="protein sequence ID" value="AZI32028.1"/>
    <property type="molecule type" value="Genomic_DNA"/>
</dbReference>
<dbReference type="KEGG" id="ccas:EIB73_02030"/>
<reference evidence="3" key="1">
    <citation type="submission" date="2018-11" db="EMBL/GenBank/DDBJ databases">
        <title>Proposal to divide the Flavobacteriaceae and reorganize its genera based on Amino Acid Identity values calculated from whole genome sequences.</title>
        <authorList>
            <person name="Nicholson A.C."/>
            <person name="Gulvik C.A."/>
            <person name="Whitney A.M."/>
            <person name="Humrighouse B.W."/>
            <person name="Bell M."/>
            <person name="Holmes B."/>
            <person name="Steigerwalt A.G."/>
            <person name="Villarma A."/>
            <person name="Sheth M."/>
            <person name="Batra D."/>
            <person name="Pryor J."/>
            <person name="Bernardet J.-F."/>
            <person name="Hugo C."/>
            <person name="Kampfer P."/>
            <person name="Newman J.D."/>
            <person name="McQuiston J.R."/>
        </authorList>
    </citation>
    <scope>NUCLEOTIDE SEQUENCE [LARGE SCALE GENOMIC DNA]</scope>
    <source>
        <strain evidence="3">G0081</strain>
    </source>
</reference>
<evidence type="ECO:0000313" key="3">
    <source>
        <dbReference type="Proteomes" id="UP000270185"/>
    </source>
</evidence>
<proteinExistence type="predicted"/>
<feature type="transmembrane region" description="Helical" evidence="1">
    <location>
        <begin position="5"/>
        <end position="22"/>
    </location>
</feature>
<sequence>MKKKIAIALSLMTILICGWIIIDYVKYLDIASNKTDWYVMDAKHKISERTDINNYEKELLKNQIDQNRKNEKNISNIAFQTQIVAFVLIVIQLVLLVFIFLMPNKQKNMTVN</sequence>
<evidence type="ECO:0000256" key="1">
    <source>
        <dbReference type="SAM" id="Phobius"/>
    </source>
</evidence>
<evidence type="ECO:0000313" key="2">
    <source>
        <dbReference type="EMBL" id="AZI32028.1"/>
    </source>
</evidence>
<keyword evidence="1" id="KW-0812">Transmembrane</keyword>
<keyword evidence="3" id="KW-1185">Reference proteome</keyword>
<organism evidence="2 3">
    <name type="scientific">Kaistella carnis</name>
    <dbReference type="NCBI Taxonomy" id="1241979"/>
    <lineage>
        <taxon>Bacteria</taxon>
        <taxon>Pseudomonadati</taxon>
        <taxon>Bacteroidota</taxon>
        <taxon>Flavobacteriia</taxon>
        <taxon>Flavobacteriales</taxon>
        <taxon>Weeksellaceae</taxon>
        <taxon>Chryseobacterium group</taxon>
        <taxon>Kaistella</taxon>
    </lineage>
</organism>
<keyword evidence="1" id="KW-1133">Transmembrane helix</keyword>
<dbReference type="Proteomes" id="UP000270185">
    <property type="component" value="Chromosome"/>
</dbReference>
<protein>
    <submittedName>
        <fullName evidence="2">Uncharacterized protein</fullName>
    </submittedName>
</protein>
<dbReference type="RefSeq" id="WP_125022156.1">
    <property type="nucleotide sequence ID" value="NZ_CP034159.1"/>
</dbReference>